<sequence length="108" mass="12601">MPDKVVRQFEYRQCISAHPIRSQEARRPANNRMYVIGNLFVEILWLEAPSYLLTEIWTSVPAIPPIDPSMPPHALLDLIAREARRDNVGKEEKFDKMLDLLTRHYRGS</sequence>
<dbReference type="Proteomes" id="UP001060085">
    <property type="component" value="Linkage Group LG08"/>
</dbReference>
<evidence type="ECO:0000313" key="2">
    <source>
        <dbReference type="Proteomes" id="UP001060085"/>
    </source>
</evidence>
<keyword evidence="2" id="KW-1185">Reference proteome</keyword>
<gene>
    <name evidence="1" type="ORF">M9H77_35601</name>
</gene>
<comment type="caution">
    <text evidence="1">The sequence shown here is derived from an EMBL/GenBank/DDBJ whole genome shotgun (WGS) entry which is preliminary data.</text>
</comment>
<accession>A0ACB9ZPG2</accession>
<dbReference type="EMBL" id="CM044708">
    <property type="protein sequence ID" value="KAI5649596.1"/>
    <property type="molecule type" value="Genomic_DNA"/>
</dbReference>
<reference evidence="2" key="1">
    <citation type="journal article" date="2023" name="Nat. Plants">
        <title>Single-cell RNA sequencing provides a high-resolution roadmap for understanding the multicellular compartmentation of specialized metabolism.</title>
        <authorList>
            <person name="Sun S."/>
            <person name="Shen X."/>
            <person name="Li Y."/>
            <person name="Li Y."/>
            <person name="Wang S."/>
            <person name="Li R."/>
            <person name="Zhang H."/>
            <person name="Shen G."/>
            <person name="Guo B."/>
            <person name="Wei J."/>
            <person name="Xu J."/>
            <person name="St-Pierre B."/>
            <person name="Chen S."/>
            <person name="Sun C."/>
        </authorList>
    </citation>
    <scope>NUCLEOTIDE SEQUENCE [LARGE SCALE GENOMIC DNA]</scope>
</reference>
<evidence type="ECO:0000313" key="1">
    <source>
        <dbReference type="EMBL" id="KAI5649596.1"/>
    </source>
</evidence>
<proteinExistence type="predicted"/>
<organism evidence="1 2">
    <name type="scientific">Catharanthus roseus</name>
    <name type="common">Madagascar periwinkle</name>
    <name type="synonym">Vinca rosea</name>
    <dbReference type="NCBI Taxonomy" id="4058"/>
    <lineage>
        <taxon>Eukaryota</taxon>
        <taxon>Viridiplantae</taxon>
        <taxon>Streptophyta</taxon>
        <taxon>Embryophyta</taxon>
        <taxon>Tracheophyta</taxon>
        <taxon>Spermatophyta</taxon>
        <taxon>Magnoliopsida</taxon>
        <taxon>eudicotyledons</taxon>
        <taxon>Gunneridae</taxon>
        <taxon>Pentapetalae</taxon>
        <taxon>asterids</taxon>
        <taxon>lamiids</taxon>
        <taxon>Gentianales</taxon>
        <taxon>Apocynaceae</taxon>
        <taxon>Rauvolfioideae</taxon>
        <taxon>Vinceae</taxon>
        <taxon>Catharanthinae</taxon>
        <taxon>Catharanthus</taxon>
    </lineage>
</organism>
<protein>
    <submittedName>
        <fullName evidence="1">Uncharacterized protein</fullName>
    </submittedName>
</protein>
<name>A0ACB9ZPG2_CATRO</name>